<dbReference type="InterPro" id="IPR011990">
    <property type="entry name" value="TPR-like_helical_dom_sf"/>
</dbReference>
<dbReference type="PROSITE" id="PS51257">
    <property type="entry name" value="PROKAR_LIPOPROTEIN"/>
    <property type="match status" value="1"/>
</dbReference>
<proteinExistence type="predicted"/>
<dbReference type="EMBL" id="JAHFZB010000031">
    <property type="protein sequence ID" value="KAK6471498.1"/>
    <property type="molecule type" value="Genomic_DNA"/>
</dbReference>
<name>A0ABR0YG25_HUSHU</name>
<gene>
    <name evidence="2" type="ORF">HHUSO_G29335</name>
</gene>
<protein>
    <submittedName>
        <fullName evidence="2">Factor VIII intron 22 protein-like</fullName>
    </submittedName>
</protein>
<evidence type="ECO:0000313" key="2">
    <source>
        <dbReference type="EMBL" id="KAK6471498.1"/>
    </source>
</evidence>
<keyword evidence="1" id="KW-0732">Signal</keyword>
<dbReference type="PANTHER" id="PTHR16797:SF4">
    <property type="entry name" value="40-KDA HUNTINGTIN-ASSOCIATED PROTEIN"/>
    <property type="match status" value="1"/>
</dbReference>
<sequence length="234" mass="25977">MHRIASPLFFLSLACAAEEHLQAAINCYSFAVKVYIEVNQPVMAASLCLELGNALKEMNKPSEAAVYFQRAAELQVQVPIECLLSLGCVATCKILTRDFDAALSIFTEMQFLIQERALQVPGTSTPVGSFLDVLARCEISRVLLLMLLQPPPQKLLPEHAQTLEKYDWESDSHCQVNFLQENVFLLLQSVVVSLCVCVSVYMSMSVCLPLLSPEQNQLLHLLVLERVCPSGQGF</sequence>
<organism evidence="2 3">
    <name type="scientific">Huso huso</name>
    <name type="common">Beluga</name>
    <name type="synonym">Acipenser huso</name>
    <dbReference type="NCBI Taxonomy" id="61971"/>
    <lineage>
        <taxon>Eukaryota</taxon>
        <taxon>Metazoa</taxon>
        <taxon>Chordata</taxon>
        <taxon>Craniata</taxon>
        <taxon>Vertebrata</taxon>
        <taxon>Euteleostomi</taxon>
        <taxon>Actinopterygii</taxon>
        <taxon>Chondrostei</taxon>
        <taxon>Acipenseriformes</taxon>
        <taxon>Acipenseridae</taxon>
        <taxon>Huso</taxon>
    </lineage>
</organism>
<dbReference type="SUPFAM" id="SSF48452">
    <property type="entry name" value="TPR-like"/>
    <property type="match status" value="1"/>
</dbReference>
<comment type="caution">
    <text evidence="2">The sequence shown here is derived from an EMBL/GenBank/DDBJ whole genome shotgun (WGS) entry which is preliminary data.</text>
</comment>
<accession>A0ABR0YG25</accession>
<keyword evidence="3" id="KW-1185">Reference proteome</keyword>
<feature type="signal peptide" evidence="1">
    <location>
        <begin position="1"/>
        <end position="16"/>
    </location>
</feature>
<feature type="chain" id="PRO_5045519499" evidence="1">
    <location>
        <begin position="17"/>
        <end position="234"/>
    </location>
</feature>
<reference evidence="2 3" key="1">
    <citation type="submission" date="2021-05" db="EMBL/GenBank/DDBJ databases">
        <authorList>
            <person name="Zahm M."/>
            <person name="Klopp C."/>
            <person name="Cabau C."/>
            <person name="Kuhl H."/>
            <person name="Suciu R."/>
            <person name="Ciorpac M."/>
            <person name="Holostenco D."/>
            <person name="Gessner J."/>
            <person name="Wuertz S."/>
            <person name="Hohne C."/>
            <person name="Stock M."/>
            <person name="Gislard M."/>
            <person name="Lluch J."/>
            <person name="Milhes M."/>
            <person name="Lampietro C."/>
            <person name="Lopez Roques C."/>
            <person name="Donnadieu C."/>
            <person name="Du K."/>
            <person name="Schartl M."/>
            <person name="Guiguen Y."/>
        </authorList>
    </citation>
    <scope>NUCLEOTIDE SEQUENCE [LARGE SCALE GENOMIC DNA]</scope>
    <source>
        <strain evidence="2">Hh-F2</strain>
        <tissue evidence="2">Blood</tissue>
    </source>
</reference>
<evidence type="ECO:0000256" key="1">
    <source>
        <dbReference type="SAM" id="SignalP"/>
    </source>
</evidence>
<dbReference type="Gene3D" id="1.25.40.10">
    <property type="entry name" value="Tetratricopeptide repeat domain"/>
    <property type="match status" value="1"/>
</dbReference>
<evidence type="ECO:0000313" key="3">
    <source>
        <dbReference type="Proteomes" id="UP001369086"/>
    </source>
</evidence>
<dbReference type="InterPro" id="IPR039494">
    <property type="entry name" value="F8A"/>
</dbReference>
<dbReference type="Proteomes" id="UP001369086">
    <property type="component" value="Unassembled WGS sequence"/>
</dbReference>
<dbReference type="Pfam" id="PF14938">
    <property type="entry name" value="SNAP"/>
    <property type="match status" value="1"/>
</dbReference>
<dbReference type="PANTHER" id="PTHR16797">
    <property type="entry name" value="FACTOR VIII-ASSOCIATED GENE 1"/>
    <property type="match status" value="1"/>
</dbReference>